<feature type="coiled-coil region" evidence="4">
    <location>
        <begin position="75"/>
        <end position="109"/>
    </location>
</feature>
<comment type="similarity">
    <text evidence="2">Belongs to the methyl-accepting chemotaxis (MCP) protein family.</text>
</comment>
<dbReference type="SMART" id="SM00304">
    <property type="entry name" value="HAMP"/>
    <property type="match status" value="1"/>
</dbReference>
<dbReference type="CDD" id="cd11386">
    <property type="entry name" value="MCP_signal"/>
    <property type="match status" value="1"/>
</dbReference>
<feature type="compositionally biased region" description="Polar residues" evidence="5">
    <location>
        <begin position="278"/>
        <end position="297"/>
    </location>
</feature>
<dbReference type="PROSITE" id="PS50885">
    <property type="entry name" value="HAMP"/>
    <property type="match status" value="1"/>
</dbReference>
<dbReference type="CDD" id="cd06225">
    <property type="entry name" value="HAMP"/>
    <property type="match status" value="1"/>
</dbReference>
<dbReference type="Pfam" id="PF00015">
    <property type="entry name" value="MCPsignal"/>
    <property type="match status" value="1"/>
</dbReference>
<proteinExistence type="inferred from homology"/>
<evidence type="ECO:0000256" key="3">
    <source>
        <dbReference type="PROSITE-ProRule" id="PRU00284"/>
    </source>
</evidence>
<dbReference type="InterPro" id="IPR024478">
    <property type="entry name" value="HlyB_4HB_MCP"/>
</dbReference>
<gene>
    <name evidence="9" type="ORF">ASN18_0929</name>
</gene>
<feature type="compositionally biased region" description="Polar residues" evidence="5">
    <location>
        <begin position="312"/>
        <end position="323"/>
    </location>
</feature>
<evidence type="ECO:0000259" key="7">
    <source>
        <dbReference type="PROSITE" id="PS50111"/>
    </source>
</evidence>
<dbReference type="CDD" id="cd19411">
    <property type="entry name" value="MCP2201-like_sensor"/>
    <property type="match status" value="1"/>
</dbReference>
<dbReference type="RefSeq" id="WP_085051511.1">
    <property type="nucleotide sequence ID" value="NZ_LNQR01000032.1"/>
</dbReference>
<dbReference type="EMBL" id="LNQR01000032">
    <property type="protein sequence ID" value="KWT91105.1"/>
    <property type="molecule type" value="Genomic_DNA"/>
</dbReference>
<evidence type="ECO:0000256" key="2">
    <source>
        <dbReference type="ARBA" id="ARBA00029447"/>
    </source>
</evidence>
<feature type="compositionally biased region" description="Low complexity" evidence="5">
    <location>
        <begin position="300"/>
        <end position="311"/>
    </location>
</feature>
<dbReference type="InterPro" id="IPR004089">
    <property type="entry name" value="MCPsignal_dom"/>
</dbReference>
<dbReference type="Pfam" id="PF12729">
    <property type="entry name" value="4HB_MCP_1"/>
    <property type="match status" value="1"/>
</dbReference>
<protein>
    <submittedName>
        <fullName evidence="9">Methyl-accepting chemotaxis protein</fullName>
    </submittedName>
</protein>
<accession>A0ABR5SHD8</accession>
<dbReference type="Proteomes" id="UP000060487">
    <property type="component" value="Unassembled WGS sequence"/>
</dbReference>
<feature type="region of interest" description="Disordered" evidence="5">
    <location>
        <begin position="515"/>
        <end position="556"/>
    </location>
</feature>
<feature type="region of interest" description="Disordered" evidence="5">
    <location>
        <begin position="278"/>
        <end position="323"/>
    </location>
</feature>
<keyword evidence="1" id="KW-0145">Chemotaxis</keyword>
<comment type="caution">
    <text evidence="9">The sequence shown here is derived from an EMBL/GenBank/DDBJ whole genome shotgun (WGS) entry which is preliminary data.</text>
</comment>
<dbReference type="InterPro" id="IPR051310">
    <property type="entry name" value="MCP_chemotaxis"/>
</dbReference>
<evidence type="ECO:0000313" key="10">
    <source>
        <dbReference type="Proteomes" id="UP000060487"/>
    </source>
</evidence>
<dbReference type="SUPFAM" id="SSF58104">
    <property type="entry name" value="Methyl-accepting chemotaxis protein (MCP) signaling domain"/>
    <property type="match status" value="1"/>
</dbReference>
<dbReference type="NCBIfam" id="TIGR03057">
    <property type="entry name" value="xxxLxxG_by_4"/>
    <property type="match status" value="1"/>
</dbReference>
<keyword evidence="6" id="KW-1133">Transmembrane helix</keyword>
<dbReference type="PROSITE" id="PS50111">
    <property type="entry name" value="CHEMOTAXIS_TRANSDUC_2"/>
    <property type="match status" value="1"/>
</dbReference>
<evidence type="ECO:0000256" key="5">
    <source>
        <dbReference type="SAM" id="MobiDB-lite"/>
    </source>
</evidence>
<keyword evidence="4" id="KW-0175">Coiled coil</keyword>
<keyword evidence="3" id="KW-0807">Transducer</keyword>
<feature type="compositionally biased region" description="Basic and acidic residues" evidence="5">
    <location>
        <begin position="540"/>
        <end position="556"/>
    </location>
</feature>
<evidence type="ECO:0000256" key="1">
    <source>
        <dbReference type="ARBA" id="ARBA00022500"/>
    </source>
</evidence>
<sequence length="556" mass="59682">MSFLDNMKISTKLIGSFLLVSLIAACIGVFGIINLHKIDDADTFLYEKMTVPIGYLGDISTNFQRIRVNVRDLAEAATKEEMQKSIDTIKKLREDIDKLSTEYEKTIITDKGREAYKHFLETRHAYGEVITKVTELLLADKQEEAQVLIKGAGKKAAMEEQEAINTLQETKLKVAKETSDSNTALTDKVTGLIITITVIGMIIAMGLGIIISNSISNPLKRGVTFAEAVAGGDLSKKIDLNRKDEVGQLANALNDMVEKLKEVVASVRTAVDNVASGSSELSSGAQQLSEGATQQAASIEETSSSMEEMTSNIKQTTDNSRQTEAISTTAAKDALDSGKAVSEAVSAMKEIASKISIIEEIARQTNLLALNAAIEAARAGEHGKGFAVVASEVRKLAERSQKAAGEISELSASSVSIAEQAGTMLNKLVPDIRKTADLVQEITAASNEQNSGAEQINKAIQQLDQVIQQNASAAEEMASTSQELASQSDQLQSTIAFFKTGTEGAARVQTKAKHKPMAIAHAAATQRPKSPAPAKGKTIQLEDSKDHSDDSEFEKY</sequence>
<feature type="domain" description="Methyl-accepting transducer" evidence="7">
    <location>
        <begin position="270"/>
        <end position="485"/>
    </location>
</feature>
<dbReference type="Pfam" id="PF00672">
    <property type="entry name" value="HAMP"/>
    <property type="match status" value="1"/>
</dbReference>
<dbReference type="PANTHER" id="PTHR43531:SF11">
    <property type="entry name" value="METHYL-ACCEPTING CHEMOTAXIS PROTEIN 3"/>
    <property type="match status" value="1"/>
</dbReference>
<feature type="coiled-coil region" evidence="4">
    <location>
        <begin position="456"/>
        <end position="483"/>
    </location>
</feature>
<feature type="transmembrane region" description="Helical" evidence="6">
    <location>
        <begin position="189"/>
        <end position="211"/>
    </location>
</feature>
<dbReference type="SMART" id="SM00283">
    <property type="entry name" value="MA"/>
    <property type="match status" value="1"/>
</dbReference>
<dbReference type="PANTHER" id="PTHR43531">
    <property type="entry name" value="PROTEIN ICFG"/>
    <property type="match status" value="1"/>
</dbReference>
<dbReference type="InterPro" id="IPR023908">
    <property type="entry name" value="xxxLxxG_rpt"/>
</dbReference>
<dbReference type="Gene3D" id="1.10.287.950">
    <property type="entry name" value="Methyl-accepting chemotaxis protein"/>
    <property type="match status" value="1"/>
</dbReference>
<evidence type="ECO:0000256" key="4">
    <source>
        <dbReference type="SAM" id="Coils"/>
    </source>
</evidence>
<organism evidence="9 10">
    <name type="scientific">Candidatus Magnetominusculus xianensis</name>
    <dbReference type="NCBI Taxonomy" id="1748249"/>
    <lineage>
        <taxon>Bacteria</taxon>
        <taxon>Pseudomonadati</taxon>
        <taxon>Nitrospirota</taxon>
        <taxon>Nitrospiria</taxon>
        <taxon>Nitrospirales</taxon>
        <taxon>Nitrospiraceae</taxon>
        <taxon>Candidatus Magnetominusculus</taxon>
    </lineage>
</organism>
<feature type="domain" description="HAMP" evidence="8">
    <location>
        <begin position="213"/>
        <end position="265"/>
    </location>
</feature>
<dbReference type="InterPro" id="IPR003660">
    <property type="entry name" value="HAMP_dom"/>
</dbReference>
<name>A0ABR5SHD8_9BACT</name>
<keyword evidence="10" id="KW-1185">Reference proteome</keyword>
<dbReference type="InterPro" id="IPR047347">
    <property type="entry name" value="YvaQ-like_sensor"/>
</dbReference>
<evidence type="ECO:0000313" key="9">
    <source>
        <dbReference type="EMBL" id="KWT91105.1"/>
    </source>
</evidence>
<reference evidence="9 10" key="1">
    <citation type="submission" date="2015-11" db="EMBL/GenBank/DDBJ databases">
        <authorList>
            <person name="Lin W."/>
        </authorList>
    </citation>
    <scope>NUCLEOTIDE SEQUENCE [LARGE SCALE GENOMIC DNA]</scope>
    <source>
        <strain evidence="9 10">HCH-1</strain>
    </source>
</reference>
<evidence type="ECO:0000256" key="6">
    <source>
        <dbReference type="SAM" id="Phobius"/>
    </source>
</evidence>
<keyword evidence="6" id="KW-0472">Membrane</keyword>
<feature type="transmembrane region" description="Helical" evidence="6">
    <location>
        <begin position="13"/>
        <end position="35"/>
    </location>
</feature>
<evidence type="ECO:0000259" key="8">
    <source>
        <dbReference type="PROSITE" id="PS50885"/>
    </source>
</evidence>
<keyword evidence="6" id="KW-0812">Transmembrane</keyword>